<dbReference type="GO" id="GO:0005737">
    <property type="term" value="C:cytoplasm"/>
    <property type="evidence" value="ECO:0007669"/>
    <property type="project" value="UniProtKB-SubCell"/>
</dbReference>
<dbReference type="RefSeq" id="XP_977106.3">
    <property type="nucleotide sequence ID" value="XM_972013.3"/>
</dbReference>
<evidence type="ECO:0000313" key="13">
    <source>
        <dbReference type="EMBL" id="EAR86374.3"/>
    </source>
</evidence>
<dbReference type="Gene3D" id="3.50.7.10">
    <property type="entry name" value="GroEL"/>
    <property type="match status" value="1"/>
</dbReference>
<dbReference type="AlphaFoldDB" id="Q22MB4"/>
<dbReference type="PANTHER" id="PTHR11353">
    <property type="entry name" value="CHAPERONIN"/>
    <property type="match status" value="1"/>
</dbReference>
<evidence type="ECO:0000313" key="14">
    <source>
        <dbReference type="Proteomes" id="UP000009168"/>
    </source>
</evidence>
<dbReference type="SUPFAM" id="SSF54849">
    <property type="entry name" value="GroEL-intermediate domain like"/>
    <property type="match status" value="1"/>
</dbReference>
<dbReference type="InterPro" id="IPR017998">
    <property type="entry name" value="Chaperone_TCP-1"/>
</dbReference>
<dbReference type="Gene3D" id="3.30.260.10">
    <property type="entry name" value="TCP-1-like chaperonin intermediate domain"/>
    <property type="match status" value="1"/>
</dbReference>
<dbReference type="PROSITE" id="PS00750">
    <property type="entry name" value="TCP1_1"/>
    <property type="match status" value="1"/>
</dbReference>
<comment type="function">
    <text evidence="9">Molecular chaperone; assists the folding of proteins upon ATP hydrolysis. Known to play a role, in vitro, in the folding of actin and tubulin.</text>
</comment>
<dbReference type="InterPro" id="IPR027413">
    <property type="entry name" value="GROEL-like_equatorial_sf"/>
</dbReference>
<dbReference type="GO" id="GO:0016887">
    <property type="term" value="F:ATP hydrolysis activity"/>
    <property type="evidence" value="ECO:0007669"/>
    <property type="project" value="InterPro"/>
</dbReference>
<evidence type="ECO:0000256" key="4">
    <source>
        <dbReference type="ARBA" id="ARBA00016107"/>
    </source>
</evidence>
<comment type="subunit">
    <text evidence="3">Heterooligomeric complex of about 850 to 900 kDa that forms two stacked rings, 12 to 16 nm in diameter.</text>
</comment>
<dbReference type="EMBL" id="GG662720">
    <property type="protein sequence ID" value="EAR86374.3"/>
    <property type="molecule type" value="Genomic_DNA"/>
</dbReference>
<dbReference type="InParanoid" id="Q22MB4"/>
<evidence type="ECO:0000256" key="6">
    <source>
        <dbReference type="ARBA" id="ARBA00022741"/>
    </source>
</evidence>
<dbReference type="SUPFAM" id="SSF52029">
    <property type="entry name" value="GroEL apical domain-like"/>
    <property type="match status" value="1"/>
</dbReference>
<evidence type="ECO:0000256" key="1">
    <source>
        <dbReference type="ARBA" id="ARBA00004496"/>
    </source>
</evidence>
<dbReference type="InterPro" id="IPR012717">
    <property type="entry name" value="Chap_CCT_delta"/>
</dbReference>
<comment type="similarity">
    <text evidence="2 10">Belongs to the TCP-1 chaperonin family.</text>
</comment>
<keyword evidence="5" id="KW-0963">Cytoplasm</keyword>
<dbReference type="Gene3D" id="1.10.560.10">
    <property type="entry name" value="GroEL-like equatorial domain"/>
    <property type="match status" value="1"/>
</dbReference>
<feature type="region of interest" description="Disordered" evidence="12">
    <location>
        <begin position="1"/>
        <end position="28"/>
    </location>
</feature>
<dbReference type="Pfam" id="PF00118">
    <property type="entry name" value="Cpn60_TCP1"/>
    <property type="match status" value="1"/>
</dbReference>
<dbReference type="InterPro" id="IPR002423">
    <property type="entry name" value="Cpn60/GroEL/TCP-1"/>
</dbReference>
<proteinExistence type="inferred from homology"/>
<dbReference type="FunFam" id="3.50.7.10:FF:000010">
    <property type="entry name" value="T-complex protein 1 subunit delta"/>
    <property type="match status" value="1"/>
</dbReference>
<keyword evidence="8 10" id="KW-0143">Chaperone</keyword>
<comment type="subcellular location">
    <subcellularLocation>
        <location evidence="1">Cytoplasm</location>
    </subcellularLocation>
</comment>
<dbReference type="KEGG" id="tet:TTHERM_00037050"/>
<dbReference type="InterPro" id="IPR054827">
    <property type="entry name" value="thermosome_alpha"/>
</dbReference>
<dbReference type="SUPFAM" id="SSF48592">
    <property type="entry name" value="GroEL equatorial domain-like"/>
    <property type="match status" value="1"/>
</dbReference>
<dbReference type="Proteomes" id="UP000009168">
    <property type="component" value="Unassembled WGS sequence"/>
</dbReference>
<gene>
    <name evidence="13" type="ORF">TTHERM_00037050</name>
</gene>
<protein>
    <recommendedName>
        <fullName evidence="4 11">T-complex protein 1 subunit delta</fullName>
    </recommendedName>
</protein>
<evidence type="ECO:0000256" key="2">
    <source>
        <dbReference type="ARBA" id="ARBA00008020"/>
    </source>
</evidence>
<keyword evidence="14" id="KW-1185">Reference proteome</keyword>
<dbReference type="NCBIfam" id="NF041083">
    <property type="entry name" value="thermosome_beta"/>
    <property type="match status" value="1"/>
</dbReference>
<keyword evidence="6 10" id="KW-0547">Nucleotide-binding</keyword>
<dbReference type="GO" id="GO:0140662">
    <property type="term" value="F:ATP-dependent protein folding chaperone"/>
    <property type="evidence" value="ECO:0007669"/>
    <property type="project" value="InterPro"/>
</dbReference>
<feature type="compositionally biased region" description="Polar residues" evidence="12">
    <location>
        <begin position="12"/>
        <end position="22"/>
    </location>
</feature>
<dbReference type="PROSITE" id="PS00995">
    <property type="entry name" value="TCP1_3"/>
    <property type="match status" value="1"/>
</dbReference>
<dbReference type="STRING" id="312017.Q22MB4"/>
<evidence type="ECO:0000256" key="10">
    <source>
        <dbReference type="RuleBase" id="RU004187"/>
    </source>
</evidence>
<dbReference type="InterPro" id="IPR053374">
    <property type="entry name" value="TCP-1_chaperonin"/>
</dbReference>
<dbReference type="CDD" id="cd03338">
    <property type="entry name" value="TCP1_delta"/>
    <property type="match status" value="1"/>
</dbReference>
<dbReference type="GeneID" id="7844731"/>
<dbReference type="NCBIfam" id="NF041082">
    <property type="entry name" value="thermosome_alpha"/>
    <property type="match status" value="1"/>
</dbReference>
<dbReference type="eggNOG" id="KOG0358">
    <property type="taxonomic scope" value="Eukaryota"/>
</dbReference>
<dbReference type="InterPro" id="IPR002194">
    <property type="entry name" value="Chaperonin_TCP-1_CS"/>
</dbReference>
<evidence type="ECO:0000256" key="9">
    <source>
        <dbReference type="ARBA" id="ARBA00024677"/>
    </source>
</evidence>
<dbReference type="GO" id="GO:0051082">
    <property type="term" value="F:unfolded protein binding"/>
    <property type="evidence" value="ECO:0007669"/>
    <property type="project" value="InterPro"/>
</dbReference>
<dbReference type="NCBIfam" id="TIGR02342">
    <property type="entry name" value="chap_CCT_delta"/>
    <property type="match status" value="1"/>
</dbReference>
<name>Q22MB4_TETTS</name>
<reference evidence="14" key="1">
    <citation type="journal article" date="2006" name="PLoS Biol.">
        <title>Macronuclear genome sequence of the ciliate Tetrahymena thermophila, a model eukaryote.</title>
        <authorList>
            <person name="Eisen J.A."/>
            <person name="Coyne R.S."/>
            <person name="Wu M."/>
            <person name="Wu D."/>
            <person name="Thiagarajan M."/>
            <person name="Wortman J.R."/>
            <person name="Badger J.H."/>
            <person name="Ren Q."/>
            <person name="Amedeo P."/>
            <person name="Jones K.M."/>
            <person name="Tallon L.J."/>
            <person name="Delcher A.L."/>
            <person name="Salzberg S.L."/>
            <person name="Silva J.C."/>
            <person name="Haas B.J."/>
            <person name="Majoros W.H."/>
            <person name="Farzad M."/>
            <person name="Carlton J.M."/>
            <person name="Smith R.K. Jr."/>
            <person name="Garg J."/>
            <person name="Pearlman R.E."/>
            <person name="Karrer K.M."/>
            <person name="Sun L."/>
            <person name="Manning G."/>
            <person name="Elde N.C."/>
            <person name="Turkewitz A.P."/>
            <person name="Asai D.J."/>
            <person name="Wilkes D.E."/>
            <person name="Wang Y."/>
            <person name="Cai H."/>
            <person name="Collins K."/>
            <person name="Stewart B.A."/>
            <person name="Lee S.R."/>
            <person name="Wilamowska K."/>
            <person name="Weinberg Z."/>
            <person name="Ruzzo W.L."/>
            <person name="Wloga D."/>
            <person name="Gaertig J."/>
            <person name="Frankel J."/>
            <person name="Tsao C.-C."/>
            <person name="Gorovsky M.A."/>
            <person name="Keeling P.J."/>
            <person name="Waller R.F."/>
            <person name="Patron N.J."/>
            <person name="Cherry J.M."/>
            <person name="Stover N.A."/>
            <person name="Krieger C.J."/>
            <person name="del Toro C."/>
            <person name="Ryder H.F."/>
            <person name="Williamson S.C."/>
            <person name="Barbeau R.A."/>
            <person name="Hamilton E.P."/>
            <person name="Orias E."/>
        </authorList>
    </citation>
    <scope>NUCLEOTIDE SEQUENCE [LARGE SCALE GENOMIC DNA]</scope>
    <source>
        <strain evidence="14">SB210</strain>
    </source>
</reference>
<evidence type="ECO:0000256" key="11">
    <source>
        <dbReference type="RuleBase" id="RU004192"/>
    </source>
</evidence>
<evidence type="ECO:0000256" key="8">
    <source>
        <dbReference type="ARBA" id="ARBA00023186"/>
    </source>
</evidence>
<organism evidence="13 14">
    <name type="scientific">Tetrahymena thermophila (strain SB210)</name>
    <dbReference type="NCBI Taxonomy" id="312017"/>
    <lineage>
        <taxon>Eukaryota</taxon>
        <taxon>Sar</taxon>
        <taxon>Alveolata</taxon>
        <taxon>Ciliophora</taxon>
        <taxon>Intramacronucleata</taxon>
        <taxon>Oligohymenophorea</taxon>
        <taxon>Hymenostomatida</taxon>
        <taxon>Tetrahymenina</taxon>
        <taxon>Tetrahymenidae</taxon>
        <taxon>Tetrahymena</taxon>
    </lineage>
</organism>
<sequence length="542" mass="58477">MSEGSKAAAVKVSTNSKQGDTQNRSEKTNDIRTTNIQAAKAVADVIRTSLGPRGMDKMIQDAKGQVLITNDGATILKQMDVIHPTAKMLVEISKAQDIEAGDGTTSVVVIAGALLHACESLLARGIHPTTISEGFQIALDEALKVLKDISQTVDLKDRDALITCVNTALSSKVISTNSQQLSPIAVDAVLKIIDPTKDTNADLRDIKVVKKLGGTIEDTELIEGLVFTNQKPSQSAGGPSRIKDAKIALIQFCLSSPKTDVENSVVVKDYTAMDRILKEERKYIANLVSKIVKSGANVILIQKSILRDATNELSLHFLAKKGIMVVKDIEREDVEFITKTIGAIPVAHIDHLTPEKLGKAELCEDVKLSDDSRILKITGVQSKAKTVTILCRGSNSLVIDEAERSLHDALCVVRSLVKNRGLVPGGGVPEVEISQQLSKLSREMKGVNSLIVRAFADALEVIPYTLAENAGLNPINIVTDLRNRHALGHKYAGISIRKGTINDDITTENVLQPALVTQSALTLATECVRMILKIDDLVFSAR</sequence>
<keyword evidence="7 10" id="KW-0067">ATP-binding</keyword>
<evidence type="ECO:0000256" key="3">
    <source>
        <dbReference type="ARBA" id="ARBA00011531"/>
    </source>
</evidence>
<evidence type="ECO:0000256" key="5">
    <source>
        <dbReference type="ARBA" id="ARBA00022490"/>
    </source>
</evidence>
<dbReference type="FunCoup" id="Q22MB4">
    <property type="interactions" value="753"/>
</dbReference>
<dbReference type="PROSITE" id="PS00751">
    <property type="entry name" value="TCP1_2"/>
    <property type="match status" value="1"/>
</dbReference>
<evidence type="ECO:0000256" key="7">
    <source>
        <dbReference type="ARBA" id="ARBA00022840"/>
    </source>
</evidence>
<dbReference type="InterPro" id="IPR027410">
    <property type="entry name" value="TCP-1-like_intermed_sf"/>
</dbReference>
<evidence type="ECO:0000256" key="12">
    <source>
        <dbReference type="SAM" id="MobiDB-lite"/>
    </source>
</evidence>
<dbReference type="OrthoDB" id="10248520at2759"/>
<accession>Q22MB4</accession>
<dbReference type="PRINTS" id="PR00304">
    <property type="entry name" value="TCOMPLEXTCP1"/>
</dbReference>
<dbReference type="HOGENOM" id="CLU_008891_9_1_1"/>
<dbReference type="GO" id="GO:0005524">
    <property type="term" value="F:ATP binding"/>
    <property type="evidence" value="ECO:0007669"/>
    <property type="project" value="UniProtKB-KW"/>
</dbReference>
<dbReference type="InterPro" id="IPR027409">
    <property type="entry name" value="GroEL-like_apical_dom_sf"/>
</dbReference>